<evidence type="ECO:0000256" key="8">
    <source>
        <dbReference type="ARBA" id="ARBA00023004"/>
    </source>
</evidence>
<dbReference type="Pfam" id="PF13353">
    <property type="entry name" value="Fer4_12"/>
    <property type="match status" value="1"/>
</dbReference>
<accession>A0A7V5PNN6</accession>
<comment type="similarity">
    <text evidence="3">Belongs to the radical SAM superfamily. KamA family.</text>
</comment>
<evidence type="ECO:0000256" key="9">
    <source>
        <dbReference type="ARBA" id="ARBA00023014"/>
    </source>
</evidence>
<dbReference type="GO" id="GO:0046872">
    <property type="term" value="F:metal ion binding"/>
    <property type="evidence" value="ECO:0007669"/>
    <property type="project" value="UniProtKB-KW"/>
</dbReference>
<proteinExistence type="inferred from homology"/>
<evidence type="ECO:0000256" key="4">
    <source>
        <dbReference type="ARBA" id="ARBA00022485"/>
    </source>
</evidence>
<evidence type="ECO:0000256" key="1">
    <source>
        <dbReference type="ARBA" id="ARBA00001933"/>
    </source>
</evidence>
<dbReference type="PANTHER" id="PTHR30538:SF0">
    <property type="entry name" value="L-LYSINE 2,3-AMINOMUTASE AQ_1632-RELATED"/>
    <property type="match status" value="1"/>
</dbReference>
<evidence type="ECO:0000313" key="10">
    <source>
        <dbReference type="EMBL" id="HHJ52082.1"/>
    </source>
</evidence>
<dbReference type="Gene3D" id="3.20.20.70">
    <property type="entry name" value="Aldolase class I"/>
    <property type="match status" value="1"/>
</dbReference>
<dbReference type="SFLD" id="SFLDS00029">
    <property type="entry name" value="Radical_SAM"/>
    <property type="match status" value="1"/>
</dbReference>
<keyword evidence="8" id="KW-0408">Iron</keyword>
<name>A0A7V5PNN6_CALAY</name>
<dbReference type="InterPro" id="IPR013785">
    <property type="entry name" value="Aldolase_TIM"/>
</dbReference>
<dbReference type="CDD" id="cd01335">
    <property type="entry name" value="Radical_SAM"/>
    <property type="match status" value="1"/>
</dbReference>
<keyword evidence="9" id="KW-0411">Iron-sulfur</keyword>
<dbReference type="GO" id="GO:0003824">
    <property type="term" value="F:catalytic activity"/>
    <property type="evidence" value="ECO:0007669"/>
    <property type="project" value="InterPro"/>
</dbReference>
<gene>
    <name evidence="10" type="ORF">ENJ89_02700</name>
</gene>
<comment type="caution">
    <text evidence="10">The sequence shown here is derived from an EMBL/GenBank/DDBJ whole genome shotgun (WGS) entry which is preliminary data.</text>
</comment>
<keyword evidence="6" id="KW-0479">Metal-binding</keyword>
<dbReference type="InterPro" id="IPR007197">
    <property type="entry name" value="rSAM"/>
</dbReference>
<comment type="cofactor">
    <cofactor evidence="2">
        <name>[4Fe-4S] cluster</name>
        <dbReference type="ChEBI" id="CHEBI:49883"/>
    </cofactor>
</comment>
<dbReference type="InterPro" id="IPR058240">
    <property type="entry name" value="rSAM_sf"/>
</dbReference>
<evidence type="ECO:0000256" key="6">
    <source>
        <dbReference type="ARBA" id="ARBA00022723"/>
    </source>
</evidence>
<evidence type="ECO:0000256" key="2">
    <source>
        <dbReference type="ARBA" id="ARBA00001966"/>
    </source>
</evidence>
<dbReference type="SUPFAM" id="SSF102114">
    <property type="entry name" value="Radical SAM enzymes"/>
    <property type="match status" value="1"/>
</dbReference>
<dbReference type="Proteomes" id="UP000886124">
    <property type="component" value="Unassembled WGS sequence"/>
</dbReference>
<dbReference type="SFLD" id="SFLDG01070">
    <property type="entry name" value="PLP-dependent"/>
    <property type="match status" value="1"/>
</dbReference>
<evidence type="ECO:0000256" key="7">
    <source>
        <dbReference type="ARBA" id="ARBA00022898"/>
    </source>
</evidence>
<dbReference type="InterPro" id="IPR003739">
    <property type="entry name" value="Lys_aminomutase/Glu_NH3_mut"/>
</dbReference>
<sequence>VFGGIQHKYRETVLFFPAQGQTCHSYCTYCFRWAQFVNLDEHKFRSKEHKDLYDYLSAQKEVTDVLFTGGDPMWMTNERLFSYLDVLVAPELDHVRNVRIGTKSLSFYPQRFLGEQGDALLDKLEELIQKGKNVALMAHFSHPRELQTAKVKKAVKRLREAGVVIRTQAPLIRGINDSAEVWSNMWREQVRMGMIPYYMFIERDTGAHHYFSVPLYRAYKIFTEAYSHVSGLAKTVRGPSMSAWPGKVLISGVIGEGEEKKFVLKFIQCRNPELNNQIFTADFDPRATWLTELNIHSPMKEQIAALRSEHQQQPQVNFVA</sequence>
<dbReference type="EMBL" id="DROD01000187">
    <property type="protein sequence ID" value="HHJ52082.1"/>
    <property type="molecule type" value="Genomic_DNA"/>
</dbReference>
<evidence type="ECO:0000256" key="5">
    <source>
        <dbReference type="ARBA" id="ARBA00022691"/>
    </source>
</evidence>
<dbReference type="PANTHER" id="PTHR30538">
    <property type="entry name" value="LYSINE 2,3-AMINOMUTASE-RELATED"/>
    <property type="match status" value="1"/>
</dbReference>
<comment type="cofactor">
    <cofactor evidence="1">
        <name>pyridoxal 5'-phosphate</name>
        <dbReference type="ChEBI" id="CHEBI:597326"/>
    </cofactor>
</comment>
<keyword evidence="4" id="KW-0004">4Fe-4S</keyword>
<dbReference type="AlphaFoldDB" id="A0A7V5PNN6"/>
<feature type="non-terminal residue" evidence="10">
    <location>
        <position position="1"/>
    </location>
</feature>
<keyword evidence="5" id="KW-0949">S-adenosyl-L-methionine</keyword>
<organism evidence="10">
    <name type="scientific">Caldithrix abyssi</name>
    <dbReference type="NCBI Taxonomy" id="187145"/>
    <lineage>
        <taxon>Bacteria</taxon>
        <taxon>Pseudomonadati</taxon>
        <taxon>Calditrichota</taxon>
        <taxon>Calditrichia</taxon>
        <taxon>Calditrichales</taxon>
        <taxon>Calditrichaceae</taxon>
        <taxon>Caldithrix</taxon>
    </lineage>
</organism>
<evidence type="ECO:0000256" key="3">
    <source>
        <dbReference type="ARBA" id="ARBA00008703"/>
    </source>
</evidence>
<reference evidence="10" key="1">
    <citation type="journal article" date="2020" name="mSystems">
        <title>Genome- and Community-Level Interaction Insights into Carbon Utilization and Element Cycling Functions of Hydrothermarchaeota in Hydrothermal Sediment.</title>
        <authorList>
            <person name="Zhou Z."/>
            <person name="Liu Y."/>
            <person name="Xu W."/>
            <person name="Pan J."/>
            <person name="Luo Z.H."/>
            <person name="Li M."/>
        </authorList>
    </citation>
    <scope>NUCLEOTIDE SEQUENCE [LARGE SCALE GENOMIC DNA]</scope>
    <source>
        <strain evidence="10">HyVt-527</strain>
    </source>
</reference>
<protein>
    <submittedName>
        <fullName evidence="10">4Fe-4S cluster-binding domain-containing protein</fullName>
    </submittedName>
</protein>
<dbReference type="GO" id="GO:0051539">
    <property type="term" value="F:4 iron, 4 sulfur cluster binding"/>
    <property type="evidence" value="ECO:0007669"/>
    <property type="project" value="UniProtKB-KW"/>
</dbReference>
<keyword evidence="7" id="KW-0663">Pyridoxal phosphate</keyword>